<dbReference type="Gene3D" id="3.50.50.60">
    <property type="entry name" value="FAD/NAD(P)-binding domain"/>
    <property type="match status" value="1"/>
</dbReference>
<evidence type="ECO:0000256" key="5">
    <source>
        <dbReference type="ARBA" id="ARBA00023002"/>
    </source>
</evidence>
<dbReference type="GO" id="GO:0071949">
    <property type="term" value="F:FAD binding"/>
    <property type="evidence" value="ECO:0007669"/>
    <property type="project" value="InterPro"/>
</dbReference>
<evidence type="ECO:0000313" key="10">
    <source>
        <dbReference type="Proteomes" id="UP000838763"/>
    </source>
</evidence>
<gene>
    <name evidence="9" type="ORF">PPNO1_LOCUS1849</name>
</gene>
<dbReference type="PANTHER" id="PTHR47356">
    <property type="entry name" value="FAD-DEPENDENT MONOOXYGENASE ASQG-RELATED"/>
    <property type="match status" value="1"/>
</dbReference>
<keyword evidence="3" id="KW-0285">Flavoprotein</keyword>
<evidence type="ECO:0000256" key="7">
    <source>
        <dbReference type="SAM" id="Phobius"/>
    </source>
</evidence>
<keyword evidence="6" id="KW-0503">Monooxygenase</keyword>
<dbReference type="SUPFAM" id="SSF51905">
    <property type="entry name" value="FAD/NAD(P)-binding domain"/>
    <property type="match status" value="1"/>
</dbReference>
<comment type="cofactor">
    <cofactor evidence="1">
        <name>FAD</name>
        <dbReference type="ChEBI" id="CHEBI:57692"/>
    </cofactor>
</comment>
<dbReference type="PANTHER" id="PTHR47356:SF2">
    <property type="entry name" value="FAD-BINDING DOMAIN-CONTAINING PROTEIN-RELATED"/>
    <property type="match status" value="1"/>
</dbReference>
<dbReference type="GO" id="GO:0004497">
    <property type="term" value="F:monooxygenase activity"/>
    <property type="evidence" value="ECO:0007669"/>
    <property type="project" value="UniProtKB-KW"/>
</dbReference>
<dbReference type="Pfam" id="PF01494">
    <property type="entry name" value="FAD_binding_3"/>
    <property type="match status" value="1"/>
</dbReference>
<keyword evidence="10" id="KW-1185">Reference proteome</keyword>
<dbReference type="Proteomes" id="UP000838763">
    <property type="component" value="Unassembled WGS sequence"/>
</dbReference>
<keyword evidence="5" id="KW-0560">Oxidoreductase</keyword>
<evidence type="ECO:0000256" key="4">
    <source>
        <dbReference type="ARBA" id="ARBA00022827"/>
    </source>
</evidence>
<evidence type="ECO:0000256" key="2">
    <source>
        <dbReference type="ARBA" id="ARBA00007992"/>
    </source>
</evidence>
<evidence type="ECO:0000256" key="1">
    <source>
        <dbReference type="ARBA" id="ARBA00001974"/>
    </source>
</evidence>
<feature type="transmembrane region" description="Helical" evidence="7">
    <location>
        <begin position="6"/>
        <end position="25"/>
    </location>
</feature>
<dbReference type="EMBL" id="CALLCH030000003">
    <property type="protein sequence ID" value="CAI4212079.1"/>
    <property type="molecule type" value="Genomic_DNA"/>
</dbReference>
<name>A0A9P1GY09_9PEZI</name>
<keyword evidence="4" id="KW-0274">FAD</keyword>
<accession>A0A9P1GY09</accession>
<comment type="similarity">
    <text evidence="2">Belongs to the paxM FAD-dependent monooxygenase family.</text>
</comment>
<dbReference type="InterPro" id="IPR002938">
    <property type="entry name" value="FAD-bd"/>
</dbReference>
<reference evidence="9" key="1">
    <citation type="submission" date="2022-11" db="EMBL/GenBank/DDBJ databases">
        <authorList>
            <person name="Scott C."/>
            <person name="Bruce N."/>
        </authorList>
    </citation>
    <scope>NUCLEOTIDE SEQUENCE</scope>
</reference>
<evidence type="ECO:0000256" key="3">
    <source>
        <dbReference type="ARBA" id="ARBA00022630"/>
    </source>
</evidence>
<protein>
    <recommendedName>
        <fullName evidence="8">FAD-binding domain-containing protein</fullName>
    </recommendedName>
</protein>
<evidence type="ECO:0000256" key="6">
    <source>
        <dbReference type="ARBA" id="ARBA00023033"/>
    </source>
</evidence>
<dbReference type="PRINTS" id="PR00420">
    <property type="entry name" value="RNGMNOXGNASE"/>
</dbReference>
<dbReference type="InterPro" id="IPR050562">
    <property type="entry name" value="FAD_mOase_fung"/>
</dbReference>
<keyword evidence="7" id="KW-1133">Transmembrane helix</keyword>
<feature type="domain" description="FAD-binding" evidence="8">
    <location>
        <begin position="8"/>
        <end position="348"/>
    </location>
</feature>
<sequence>MSADKSFKVVIVGGGIAGLSLAIMLEKFSIDYVLLEAHDDIAPPLGASIAMMPNGLLILDQLGCYEDIRSICQGDAIKTAYTRDVDGSVLSCTPDILEHLEIRHGYPMLFFDREWLLKLLYDHVQNKDRILVGQKVRDIITANDGVEVRTTTGVSYRGSVVVGADGVHSATRKEMVRLAHERAPGYFPVGEEDRVPCYYQCSFGIAQEVESWPDGDQCFTLGREKSFLVASGPMKRVYWFFFSKLPQTRHGQDIPSYTKQDEAAFVDEHRDVPITEKLTFGELFSKRISSALTPLHEVVYQKWYFERILVIGDAVHKPNPIGGMGGNGAIESAAEFVNALIDRRRTSALETLTTQDLAAIGKQVQDCRHERAKFINAISHDMQALFAFENPMLSNLVWYGITPLTGEELALELMVDRIVGASRLRYVPIPNRPRRIPYDHELPARPWKSFASRLPQVLLLAAGVALFYLPKTVTTTHLGDLSKLATTVQSLPRILTSTLFPSILNAPDQASDGISIRSTAIYQLSQLLSPALILTVEGYRAGNRMTPLAVPARPVGRNIRPEVAESLVPAISLAYLLPTSLILAGADLDADAPALKFAYDYVFVLQAIAHAVAMYAYMRRGNAVAFTDFSSLPQILASNISSWSGVASTLSNLFNRDGVWSAAVIATSNLYTIWDLRRLGYTSTSSAIKTTLKVALGQVLVGPSATWALLWRWREQTLLRLSVPA</sequence>
<organism evidence="9 10">
    <name type="scientific">Parascedosporium putredinis</name>
    <dbReference type="NCBI Taxonomy" id="1442378"/>
    <lineage>
        <taxon>Eukaryota</taxon>
        <taxon>Fungi</taxon>
        <taxon>Dikarya</taxon>
        <taxon>Ascomycota</taxon>
        <taxon>Pezizomycotina</taxon>
        <taxon>Sordariomycetes</taxon>
        <taxon>Hypocreomycetidae</taxon>
        <taxon>Microascales</taxon>
        <taxon>Microascaceae</taxon>
        <taxon>Parascedosporium</taxon>
    </lineage>
</organism>
<keyword evidence="7" id="KW-0472">Membrane</keyword>
<evidence type="ECO:0000259" key="8">
    <source>
        <dbReference type="Pfam" id="PF01494"/>
    </source>
</evidence>
<dbReference type="AlphaFoldDB" id="A0A9P1GY09"/>
<dbReference type="InterPro" id="IPR036188">
    <property type="entry name" value="FAD/NAD-bd_sf"/>
</dbReference>
<evidence type="ECO:0000313" key="9">
    <source>
        <dbReference type="EMBL" id="CAI4212079.1"/>
    </source>
</evidence>
<comment type="caution">
    <text evidence="9">The sequence shown here is derived from an EMBL/GenBank/DDBJ whole genome shotgun (WGS) entry which is preliminary data.</text>
</comment>
<proteinExistence type="inferred from homology"/>
<keyword evidence="7" id="KW-0812">Transmembrane</keyword>
<dbReference type="OrthoDB" id="16820at2759"/>